<evidence type="ECO:0000313" key="3">
    <source>
        <dbReference type="EMBL" id="MBB5848045.1"/>
    </source>
</evidence>
<accession>A0A7W9JHJ5</accession>
<dbReference type="RefSeq" id="WP_158493332.1">
    <property type="nucleotide sequence ID" value="NZ_BAABAG010000005.1"/>
</dbReference>
<dbReference type="InterPro" id="IPR057446">
    <property type="entry name" value="PH_bac"/>
</dbReference>
<protein>
    <recommendedName>
        <fullName evidence="2">PH domain-containing protein</fullName>
    </recommendedName>
</protein>
<dbReference type="Proteomes" id="UP000567246">
    <property type="component" value="Unassembled WGS sequence"/>
</dbReference>
<keyword evidence="1" id="KW-0472">Membrane</keyword>
<comment type="caution">
    <text evidence="3">The sequence shown here is derived from an EMBL/GenBank/DDBJ whole genome shotgun (WGS) entry which is preliminary data.</text>
</comment>
<keyword evidence="1" id="KW-1133">Transmembrane helix</keyword>
<keyword evidence="1" id="KW-0812">Transmembrane</keyword>
<name>A0A7W9JHJ5_9MICC</name>
<keyword evidence="4" id="KW-1185">Reference proteome</keyword>
<feature type="transmembrane region" description="Helical" evidence="1">
    <location>
        <begin position="28"/>
        <end position="49"/>
    </location>
</feature>
<reference evidence="3 4" key="1">
    <citation type="submission" date="2020-08" db="EMBL/GenBank/DDBJ databases">
        <title>Sequencing the genomes of 1000 actinobacteria strains.</title>
        <authorList>
            <person name="Klenk H.-P."/>
        </authorList>
    </citation>
    <scope>NUCLEOTIDE SEQUENCE [LARGE SCALE GENOMIC DNA]</scope>
    <source>
        <strain evidence="3 4">DSM 17945</strain>
    </source>
</reference>
<evidence type="ECO:0000259" key="2">
    <source>
        <dbReference type="Pfam" id="PF25362"/>
    </source>
</evidence>
<organism evidence="3 4">
    <name type="scientific">Micrococcus endophyticus</name>
    <dbReference type="NCBI Taxonomy" id="455343"/>
    <lineage>
        <taxon>Bacteria</taxon>
        <taxon>Bacillati</taxon>
        <taxon>Actinomycetota</taxon>
        <taxon>Actinomycetes</taxon>
        <taxon>Micrococcales</taxon>
        <taxon>Micrococcaceae</taxon>
        <taxon>Micrococcus</taxon>
    </lineage>
</organism>
<feature type="domain" description="PH" evidence="2">
    <location>
        <begin position="64"/>
        <end position="188"/>
    </location>
</feature>
<evidence type="ECO:0000313" key="4">
    <source>
        <dbReference type="Proteomes" id="UP000567246"/>
    </source>
</evidence>
<dbReference type="EMBL" id="JACHMW010000001">
    <property type="protein sequence ID" value="MBB5848045.1"/>
    <property type="molecule type" value="Genomic_DNA"/>
</dbReference>
<gene>
    <name evidence="3" type="ORF">HDA33_000609</name>
</gene>
<sequence length="209" mass="22012">MNALALAAATLASRPVAPQTPGKDYSDVWLPITLGTLAVILVLVGLFALGWRARRRSQADLPAPAAVPAALYEQEPAASASGMHVGTVRGEHRLDRVAVHQLGLRSHAVLEVHDAGEHRGLLVLRPDVANLYIPAADLLEAGLSAGIAGKFVEPGGLVAWGWRLGDAELTSAFRPDRAEDRDRLLAALQTLIDPAPARSAGRAGEGDLR</sequence>
<evidence type="ECO:0000256" key="1">
    <source>
        <dbReference type="SAM" id="Phobius"/>
    </source>
</evidence>
<proteinExistence type="predicted"/>
<dbReference type="Pfam" id="PF25362">
    <property type="entry name" value="bPH_11"/>
    <property type="match status" value="1"/>
</dbReference>
<dbReference type="AlphaFoldDB" id="A0A7W9JHJ5"/>